<evidence type="ECO:0000313" key="4">
    <source>
        <dbReference type="EMBL" id="OQE34406.1"/>
    </source>
</evidence>
<name>A0A1V6U7G7_9EURO</name>
<dbReference type="InterPro" id="IPR011990">
    <property type="entry name" value="TPR-like_helical_dom_sf"/>
</dbReference>
<feature type="region of interest" description="Disordered" evidence="1">
    <location>
        <begin position="347"/>
        <end position="379"/>
    </location>
</feature>
<dbReference type="Pfam" id="PF25000">
    <property type="entry name" value="DUF7779"/>
    <property type="match status" value="1"/>
</dbReference>
<dbReference type="InterPro" id="IPR053137">
    <property type="entry name" value="NLR-like"/>
</dbReference>
<dbReference type="PRINTS" id="PR00381">
    <property type="entry name" value="KINESINLIGHT"/>
</dbReference>
<evidence type="ECO:0000256" key="1">
    <source>
        <dbReference type="SAM" id="MobiDB-lite"/>
    </source>
</evidence>
<evidence type="ECO:0000256" key="2">
    <source>
        <dbReference type="SAM" id="SignalP"/>
    </source>
</evidence>
<organism evidence="4 5">
    <name type="scientific">Penicillium coprophilum</name>
    <dbReference type="NCBI Taxonomy" id="36646"/>
    <lineage>
        <taxon>Eukaryota</taxon>
        <taxon>Fungi</taxon>
        <taxon>Dikarya</taxon>
        <taxon>Ascomycota</taxon>
        <taxon>Pezizomycotina</taxon>
        <taxon>Eurotiomycetes</taxon>
        <taxon>Eurotiomycetidae</taxon>
        <taxon>Eurotiales</taxon>
        <taxon>Aspergillaceae</taxon>
        <taxon>Penicillium</taxon>
    </lineage>
</organism>
<dbReference type="Proteomes" id="UP000191500">
    <property type="component" value="Unassembled WGS sequence"/>
</dbReference>
<dbReference type="PANTHER" id="PTHR46082">
    <property type="entry name" value="ATP/GTP-BINDING PROTEIN-RELATED"/>
    <property type="match status" value="1"/>
</dbReference>
<dbReference type="EMBL" id="MDDG01000018">
    <property type="protein sequence ID" value="OQE34406.1"/>
    <property type="molecule type" value="Genomic_DNA"/>
</dbReference>
<feature type="domain" description="DUF7779" evidence="3">
    <location>
        <begin position="316"/>
        <end position="416"/>
    </location>
</feature>
<dbReference type="AlphaFoldDB" id="A0A1V6U7G7"/>
<feature type="signal peptide" evidence="2">
    <location>
        <begin position="1"/>
        <end position="21"/>
    </location>
</feature>
<accession>A0A1V6U7G7</accession>
<gene>
    <name evidence="4" type="ORF">PENCOP_c018G03009</name>
</gene>
<dbReference type="SUPFAM" id="SSF52540">
    <property type="entry name" value="P-loop containing nucleoside triphosphate hydrolases"/>
    <property type="match status" value="1"/>
</dbReference>
<keyword evidence="2" id="KW-0732">Signal</keyword>
<dbReference type="NCBIfam" id="NF040586">
    <property type="entry name" value="FxSxx_TPR"/>
    <property type="match status" value="1"/>
</dbReference>
<sequence length="953" mass="109093">MFVLPGISWVTLVLIMNTIKFEKLELCPDPLSTVPVPHDPDFVSRDDLLDRIREQSSVRGARIVLVGLGGVGKTRLAVEYCHQVRQQSPDTWVFWVHASNGARCEESLRNIAERTKMPGRRDRNANIFQLFGNWLQDGKIGEWILVLDNLDDDELLRKPLVTAMEDRANAQNHTSTQPPLRYLLECSNGSIIVTSRNKRVALEIAGHKNLIDVQPMIIAEALVLLQKKLDCGIERVDLVQLVEELEFMPLAIVQAASYITHHSPRCSVSQYLEKLRQSDRQAIKILHHEGHHTHRDWEAKNSILLTWQISFDHIRRTRQSAADLLSLMSFFDRQGISEDLLRVQGMEENHGTSGSPEEIVDSSSSEDTDSSSEDDLDDDFQNDINTLKDYSFIAISESSMMFTMHRLVQLTVRTWLKAYGQDEERKEQFIRNLNAEFPTGKYENWERCRSLFPHMKSAMSNRPKSTDSLQNWAGLLYRGAWYAQECGNMSDSREMAYMSRKERMKISGAEDEDTLKSTTMLAEAYLDEGRWEEAEQLFMQVMETRKTKLGVDHPNTLTSMANLASTYWNQGRWDEAEQLEVQVMETSKTKLGVDHPNTLTGMANLASTYWNQGRWEEAEQLEVQVMETRKTKLGLGHPNTLTSMANLASTYRNQGRWDEAEQLEVPVMETRKTKLGVDHPNTLTSMANLASTYWKQGRWEEAEQLRVHVMKTRKAKLGVDHPDTLTSMANLASTYWKQGRWEEAEQLFMQVMETRKTKLGVDHPDTLTGIANLASTYRNQGRWDEAEQLEVPVMETRKTKLGVDHPNTLTSMANLASTYWKQGRWEEAEQLFMQVMETRKTKLGVDHPDTLTSMANVASTYWHQGRWEEAEQLEVQVMETRKTKLGVDHPDTLTSMANLAFTWESTGGHAKAINLLRTCVIKQRLVLGPTHPDTVSYDTTLLEWETAHLAIEA</sequence>
<feature type="compositionally biased region" description="Acidic residues" evidence="1">
    <location>
        <begin position="358"/>
        <end position="379"/>
    </location>
</feature>
<protein>
    <recommendedName>
        <fullName evidence="3">DUF7779 domain-containing protein</fullName>
    </recommendedName>
</protein>
<dbReference type="SMART" id="SM00028">
    <property type="entry name" value="TPR"/>
    <property type="match status" value="5"/>
</dbReference>
<reference evidence="5" key="1">
    <citation type="journal article" date="2017" name="Nat. Microbiol.">
        <title>Global analysis of biosynthetic gene clusters reveals vast potential of secondary metabolite production in Penicillium species.</title>
        <authorList>
            <person name="Nielsen J.C."/>
            <person name="Grijseels S."/>
            <person name="Prigent S."/>
            <person name="Ji B."/>
            <person name="Dainat J."/>
            <person name="Nielsen K.F."/>
            <person name="Frisvad J.C."/>
            <person name="Workman M."/>
            <person name="Nielsen J."/>
        </authorList>
    </citation>
    <scope>NUCLEOTIDE SEQUENCE [LARGE SCALE GENOMIC DNA]</scope>
    <source>
        <strain evidence="5">IBT 31321</strain>
    </source>
</reference>
<feature type="chain" id="PRO_5012415654" description="DUF7779 domain-containing protein" evidence="2">
    <location>
        <begin position="22"/>
        <end position="953"/>
    </location>
</feature>
<keyword evidence="5" id="KW-1185">Reference proteome</keyword>
<dbReference type="STRING" id="36646.A0A1V6U7G7"/>
<dbReference type="PANTHER" id="PTHR46082:SF6">
    <property type="entry name" value="AAA+ ATPASE DOMAIN-CONTAINING PROTEIN-RELATED"/>
    <property type="match status" value="1"/>
</dbReference>
<dbReference type="InterPro" id="IPR056681">
    <property type="entry name" value="DUF7779"/>
</dbReference>
<proteinExistence type="predicted"/>
<dbReference type="InterPro" id="IPR019734">
    <property type="entry name" value="TPR_rpt"/>
</dbReference>
<dbReference type="Gene3D" id="1.25.40.10">
    <property type="entry name" value="Tetratricopeptide repeat domain"/>
    <property type="match status" value="3"/>
</dbReference>
<dbReference type="Pfam" id="PF13374">
    <property type="entry name" value="TPR_10"/>
    <property type="match status" value="4"/>
</dbReference>
<dbReference type="Gene3D" id="3.40.50.300">
    <property type="entry name" value="P-loop containing nucleotide triphosphate hydrolases"/>
    <property type="match status" value="1"/>
</dbReference>
<dbReference type="Pfam" id="PF13424">
    <property type="entry name" value="TPR_12"/>
    <property type="match status" value="3"/>
</dbReference>
<evidence type="ECO:0000313" key="5">
    <source>
        <dbReference type="Proteomes" id="UP000191500"/>
    </source>
</evidence>
<dbReference type="SUPFAM" id="SSF48452">
    <property type="entry name" value="TPR-like"/>
    <property type="match status" value="3"/>
</dbReference>
<dbReference type="InterPro" id="IPR027417">
    <property type="entry name" value="P-loop_NTPase"/>
</dbReference>
<comment type="caution">
    <text evidence="4">The sequence shown here is derived from an EMBL/GenBank/DDBJ whole genome shotgun (WGS) entry which is preliminary data.</text>
</comment>
<evidence type="ECO:0000259" key="3">
    <source>
        <dbReference type="Pfam" id="PF25000"/>
    </source>
</evidence>